<name>A0ABD4XAN3_9RHOB</name>
<comment type="similarity">
    <text evidence="1">Belongs to the Gfa family.</text>
</comment>
<reference evidence="6 7" key="1">
    <citation type="submission" date="2023-02" db="EMBL/GenBank/DDBJ databases">
        <title>Population genomics of bacteria associated with diatom.</title>
        <authorList>
            <person name="Xie J."/>
            <person name="Wang H."/>
        </authorList>
    </citation>
    <scope>NUCLEOTIDE SEQUENCE [LARGE SCALE GENOMIC DNA]</scope>
    <source>
        <strain evidence="6 7">PT47_8</strain>
    </source>
</reference>
<dbReference type="Pfam" id="PF04828">
    <property type="entry name" value="GFA"/>
    <property type="match status" value="1"/>
</dbReference>
<evidence type="ECO:0000256" key="3">
    <source>
        <dbReference type="ARBA" id="ARBA00022833"/>
    </source>
</evidence>
<evidence type="ECO:0000256" key="1">
    <source>
        <dbReference type="ARBA" id="ARBA00005495"/>
    </source>
</evidence>
<dbReference type="PROSITE" id="PS51891">
    <property type="entry name" value="CENP_V_GFA"/>
    <property type="match status" value="1"/>
</dbReference>
<dbReference type="GO" id="GO:0046872">
    <property type="term" value="F:metal ion binding"/>
    <property type="evidence" value="ECO:0007669"/>
    <property type="project" value="UniProtKB-KW"/>
</dbReference>
<organism evidence="6 7">
    <name type="scientific">Phaeobacter gallaeciensis</name>
    <dbReference type="NCBI Taxonomy" id="60890"/>
    <lineage>
        <taxon>Bacteria</taxon>
        <taxon>Pseudomonadati</taxon>
        <taxon>Pseudomonadota</taxon>
        <taxon>Alphaproteobacteria</taxon>
        <taxon>Rhodobacterales</taxon>
        <taxon>Roseobacteraceae</taxon>
        <taxon>Phaeobacter</taxon>
    </lineage>
</organism>
<keyword evidence="3" id="KW-0862">Zinc</keyword>
<keyword evidence="4" id="KW-0456">Lyase</keyword>
<comment type="caution">
    <text evidence="6">The sequence shown here is derived from an EMBL/GenBank/DDBJ whole genome shotgun (WGS) entry which is preliminary data.</text>
</comment>
<dbReference type="EMBL" id="JARCJK010000005">
    <property type="protein sequence ID" value="MDE4166441.1"/>
    <property type="molecule type" value="Genomic_DNA"/>
</dbReference>
<dbReference type="AlphaFoldDB" id="A0ABD4XAN3"/>
<evidence type="ECO:0000256" key="2">
    <source>
        <dbReference type="ARBA" id="ARBA00022723"/>
    </source>
</evidence>
<accession>A0ABD4XAN3</accession>
<dbReference type="RefSeq" id="WP_065272888.1">
    <property type="nucleotide sequence ID" value="NZ_CP015124.1"/>
</dbReference>
<dbReference type="PANTHER" id="PTHR33337">
    <property type="entry name" value="GFA DOMAIN-CONTAINING PROTEIN"/>
    <property type="match status" value="1"/>
</dbReference>
<gene>
    <name evidence="6" type="ORF">PXK24_12115</name>
</gene>
<proteinExistence type="inferred from homology"/>
<keyword evidence="2" id="KW-0479">Metal-binding</keyword>
<dbReference type="Gene3D" id="3.90.1590.10">
    <property type="entry name" value="glutathione-dependent formaldehyde- activating enzyme (gfa)"/>
    <property type="match status" value="1"/>
</dbReference>
<dbReference type="GO" id="GO:0016829">
    <property type="term" value="F:lyase activity"/>
    <property type="evidence" value="ECO:0007669"/>
    <property type="project" value="UniProtKB-KW"/>
</dbReference>
<evidence type="ECO:0000313" key="7">
    <source>
        <dbReference type="Proteomes" id="UP001218364"/>
    </source>
</evidence>
<evidence type="ECO:0000256" key="4">
    <source>
        <dbReference type="ARBA" id="ARBA00023239"/>
    </source>
</evidence>
<dbReference type="Proteomes" id="UP001218364">
    <property type="component" value="Unassembled WGS sequence"/>
</dbReference>
<dbReference type="SUPFAM" id="SSF51316">
    <property type="entry name" value="Mss4-like"/>
    <property type="match status" value="1"/>
</dbReference>
<evidence type="ECO:0000259" key="5">
    <source>
        <dbReference type="PROSITE" id="PS51891"/>
    </source>
</evidence>
<feature type="domain" description="CENP-V/GFA" evidence="5">
    <location>
        <begin position="3"/>
        <end position="130"/>
    </location>
</feature>
<protein>
    <submittedName>
        <fullName evidence="6">GFA family protein</fullName>
    </submittedName>
</protein>
<sequence>MKMEGGCFCGTLRYQVEGRPLMKGQCHCRSCQHHSGGAPNLFMVMPKQGFSYTQGTPRQFRRDAADAMVTRDFCESCGTHVANHRDGLEAVIVKIGTLDDPARFGGPKVALYLAEKQAFHHVPAGVHGFDGLPS</sequence>
<dbReference type="PANTHER" id="PTHR33337:SF40">
    <property type="entry name" value="CENP-V_GFA DOMAIN-CONTAINING PROTEIN-RELATED"/>
    <property type="match status" value="1"/>
</dbReference>
<dbReference type="InterPro" id="IPR006913">
    <property type="entry name" value="CENP-V/GFA"/>
</dbReference>
<evidence type="ECO:0000313" key="6">
    <source>
        <dbReference type="EMBL" id="MDE4166441.1"/>
    </source>
</evidence>
<dbReference type="InterPro" id="IPR011057">
    <property type="entry name" value="Mss4-like_sf"/>
</dbReference>